<proteinExistence type="predicted"/>
<feature type="compositionally biased region" description="Low complexity" evidence="1">
    <location>
        <begin position="107"/>
        <end position="120"/>
    </location>
</feature>
<evidence type="ECO:0000313" key="2">
    <source>
        <dbReference type="EMBL" id="CUV16415.1"/>
    </source>
</evidence>
<dbReference type="EMBL" id="LN899821">
    <property type="protein sequence ID" value="CUV16415.1"/>
    <property type="molecule type" value="Genomic_DNA"/>
</dbReference>
<feature type="compositionally biased region" description="Low complexity" evidence="1">
    <location>
        <begin position="69"/>
        <end position="78"/>
    </location>
</feature>
<name>A0A0S4U357_RALSL</name>
<sequence>MGGAHGVPRRHPAGLCRAEGRCRRYVSRCIAVAVPGTGVRHARPRTEERRTQDRRDARSATGRRPEVMAGAHAAPAGHSPGGRERQVQRGNRTDPAYQRGNGEEPYAADPDAAGGPQPDRAGCHVPAGRPRPRAGTVRPGGGRPDGCVTGLRGRPAFDGSCEVFKPGAPVSHAGPGPGGIQTRSRPTRVHPPNRIALSAFASRVIKMADPAPSGPIH</sequence>
<gene>
    <name evidence="2" type="ORF">PSS4_v1_100007</name>
</gene>
<feature type="compositionally biased region" description="Basic and acidic residues" evidence="1">
    <location>
        <begin position="44"/>
        <end position="66"/>
    </location>
</feature>
<feature type="region of interest" description="Disordered" evidence="1">
    <location>
        <begin position="38"/>
        <end position="192"/>
    </location>
</feature>
<dbReference type="AlphaFoldDB" id="A0A0S4U357"/>
<accession>A0A0S4U357</accession>
<protein>
    <submittedName>
        <fullName evidence="2">Uncharacterized protein</fullName>
    </submittedName>
</protein>
<reference evidence="2" key="1">
    <citation type="submission" date="2015-10" db="EMBL/GenBank/DDBJ databases">
        <authorList>
            <person name="Gilbert D.G."/>
        </authorList>
    </citation>
    <scope>NUCLEOTIDE SEQUENCE</scope>
    <source>
        <strain evidence="2">Phyl III-seqv23</strain>
    </source>
</reference>
<evidence type="ECO:0000256" key="1">
    <source>
        <dbReference type="SAM" id="MobiDB-lite"/>
    </source>
</evidence>
<organism evidence="2">
    <name type="scientific">Ralstonia solanacearum</name>
    <name type="common">Pseudomonas solanacearum</name>
    <dbReference type="NCBI Taxonomy" id="305"/>
    <lineage>
        <taxon>Bacteria</taxon>
        <taxon>Pseudomonadati</taxon>
        <taxon>Pseudomonadota</taxon>
        <taxon>Betaproteobacteria</taxon>
        <taxon>Burkholderiales</taxon>
        <taxon>Burkholderiaceae</taxon>
        <taxon>Ralstonia</taxon>
        <taxon>Ralstonia solanacearum species complex</taxon>
    </lineage>
</organism>